<name>A0ACC2PHY9_9HYME</name>
<gene>
    <name evidence="1" type="ORF">QAD02_018475</name>
</gene>
<proteinExistence type="predicted"/>
<dbReference type="EMBL" id="CM056741">
    <property type="protein sequence ID" value="KAJ8682683.1"/>
    <property type="molecule type" value="Genomic_DNA"/>
</dbReference>
<organism evidence="1 2">
    <name type="scientific">Eretmocerus hayati</name>
    <dbReference type="NCBI Taxonomy" id="131215"/>
    <lineage>
        <taxon>Eukaryota</taxon>
        <taxon>Metazoa</taxon>
        <taxon>Ecdysozoa</taxon>
        <taxon>Arthropoda</taxon>
        <taxon>Hexapoda</taxon>
        <taxon>Insecta</taxon>
        <taxon>Pterygota</taxon>
        <taxon>Neoptera</taxon>
        <taxon>Endopterygota</taxon>
        <taxon>Hymenoptera</taxon>
        <taxon>Apocrita</taxon>
        <taxon>Proctotrupomorpha</taxon>
        <taxon>Chalcidoidea</taxon>
        <taxon>Aphelinidae</taxon>
        <taxon>Aphelininae</taxon>
        <taxon>Eretmocerus</taxon>
    </lineage>
</organism>
<reference evidence="1" key="1">
    <citation type="submission" date="2023-04" db="EMBL/GenBank/DDBJ databases">
        <title>A chromosome-level genome assembly of the parasitoid wasp Eretmocerus hayati.</title>
        <authorList>
            <person name="Zhong Y."/>
            <person name="Liu S."/>
            <person name="Liu Y."/>
        </authorList>
    </citation>
    <scope>NUCLEOTIDE SEQUENCE</scope>
    <source>
        <strain evidence="1">ZJU_SS_LIU_2023</strain>
    </source>
</reference>
<protein>
    <submittedName>
        <fullName evidence="1">Uncharacterized protein</fullName>
    </submittedName>
</protein>
<comment type="caution">
    <text evidence="1">The sequence shown here is derived from an EMBL/GenBank/DDBJ whole genome shotgun (WGS) entry which is preliminary data.</text>
</comment>
<accession>A0ACC2PHY9</accession>
<sequence>MRNKVEVVKKLISITQGSNINTAVKKHSRHWVGFTALHFAVQYGCTETVQLLLKCGADLKLEDARQLTPLELANFNRHEEILDLLLSAHRHEYEYPTDKNKTSYLFIACSRNDVATVEHFLSLGIDINETYHWGRNPVYDALYYECPDALATLLKSGINLKSGASPKMIKYVFQVGTGEMYDLLIEEKLRFNKYCNQMRGSTESLTQFIGNDIESIDDFIRTSQDINTSIWTGSTLLHLFVSQKSEHLVKYLLDQGADLTIKDSQGKTPLHVAFDKRLWDVILEMTKKFDAQIVNSVDNDGLSFFHIACATDAVEVVEKFVSCVDVNAQVGTESTCWGGFTSLHFAVKFYKPRIVHILLKFGADILIKNELTWNPYDLLVEDSFIQNLSRFEEEDIPTSISETFLALAPSLMVERFNTNRRDITPLHALCIFSEDDSKKLDQYLTSNQCELNQAINLPQSRKYHGCTPLHLTMMHDNYCQSKLLIQKGADLSKLNGSGQTPIECGIDITYLTWTEVGCENYQDVFNFESLIKNSKPSHFHFACVIGLVGCVKDFFKNVSDEELRMSYVSCRNDAGQTPLHVMLLQVVGKCPEKREIMHMLLKNGLDVNSRDCELYTILHSAQKACDPAFTRILLNYGADVNAQNLYGETPLHLAVYRCDQWGRARKMILLLESGTDIDIHDERGRTCIMLDKSRFTHNNDDFQESAVILLRHIKKLQVINYPVSEVNKCAYVQLFRDSDRTFNEATFIATCEKELESMNSVQVDRYTTLRDVLFKSPNAMTILCENIASRGIIDSDVFSKKYPIYGFLVKLQTKNGQIRRLLLKKSAECLTILLTRNLPYICAEFILQYLSNADLKNICSSI</sequence>
<evidence type="ECO:0000313" key="2">
    <source>
        <dbReference type="Proteomes" id="UP001239111"/>
    </source>
</evidence>
<evidence type="ECO:0000313" key="1">
    <source>
        <dbReference type="EMBL" id="KAJ8682683.1"/>
    </source>
</evidence>
<dbReference type="Proteomes" id="UP001239111">
    <property type="component" value="Chromosome 1"/>
</dbReference>
<keyword evidence="2" id="KW-1185">Reference proteome</keyword>